<accession>A0AAV6V3Y4</accession>
<keyword evidence="3" id="KW-1185">Reference proteome</keyword>
<dbReference type="InterPro" id="IPR005352">
    <property type="entry name" value="Erg28"/>
</dbReference>
<evidence type="ECO:0000256" key="1">
    <source>
        <dbReference type="SAM" id="Phobius"/>
    </source>
</evidence>
<dbReference type="Proteomes" id="UP000827092">
    <property type="component" value="Unassembled WGS sequence"/>
</dbReference>
<proteinExistence type="predicted"/>
<dbReference type="AlphaFoldDB" id="A0AAV6V3Y4"/>
<gene>
    <name evidence="2" type="ORF">JTE90_006100</name>
</gene>
<name>A0AAV6V3Y4_9ARAC</name>
<keyword evidence="1" id="KW-0472">Membrane</keyword>
<keyword evidence="1" id="KW-1133">Transmembrane helix</keyword>
<protein>
    <submittedName>
        <fullName evidence="2">Uncharacterized protein</fullName>
    </submittedName>
</protein>
<evidence type="ECO:0000313" key="3">
    <source>
        <dbReference type="Proteomes" id="UP000827092"/>
    </source>
</evidence>
<keyword evidence="1" id="KW-0812">Transmembrane</keyword>
<organism evidence="2 3">
    <name type="scientific">Oedothorax gibbosus</name>
    <dbReference type="NCBI Taxonomy" id="931172"/>
    <lineage>
        <taxon>Eukaryota</taxon>
        <taxon>Metazoa</taxon>
        <taxon>Ecdysozoa</taxon>
        <taxon>Arthropoda</taxon>
        <taxon>Chelicerata</taxon>
        <taxon>Arachnida</taxon>
        <taxon>Araneae</taxon>
        <taxon>Araneomorphae</taxon>
        <taxon>Entelegynae</taxon>
        <taxon>Araneoidea</taxon>
        <taxon>Linyphiidae</taxon>
        <taxon>Erigoninae</taxon>
        <taxon>Oedothorax</taxon>
    </lineage>
</organism>
<feature type="transmembrane region" description="Helical" evidence="1">
    <location>
        <begin position="90"/>
        <end position="110"/>
    </location>
</feature>
<dbReference type="EMBL" id="JAFNEN010000161">
    <property type="protein sequence ID" value="KAG8191354.1"/>
    <property type="molecule type" value="Genomic_DNA"/>
</dbReference>
<feature type="transmembrane region" description="Helical" evidence="1">
    <location>
        <begin position="40"/>
        <end position="58"/>
    </location>
</feature>
<dbReference type="GO" id="GO:0016020">
    <property type="term" value="C:membrane"/>
    <property type="evidence" value="ECO:0007669"/>
    <property type="project" value="InterPro"/>
</dbReference>
<evidence type="ECO:0000313" key="2">
    <source>
        <dbReference type="EMBL" id="KAG8191354.1"/>
    </source>
</evidence>
<feature type="transmembrane region" description="Helical" evidence="1">
    <location>
        <begin position="63"/>
        <end position="84"/>
    </location>
</feature>
<reference evidence="2 3" key="1">
    <citation type="journal article" date="2022" name="Nat. Ecol. Evol.">
        <title>A masculinizing supergene underlies an exaggerated male reproductive morph in a spider.</title>
        <authorList>
            <person name="Hendrickx F."/>
            <person name="De Corte Z."/>
            <person name="Sonet G."/>
            <person name="Van Belleghem S.M."/>
            <person name="Kostlbacher S."/>
            <person name="Vangestel C."/>
        </authorList>
    </citation>
    <scope>NUCLEOTIDE SEQUENCE [LARGE SCALE GENOMIC DNA]</scope>
    <source>
        <strain evidence="2">W744_W776</strain>
    </source>
</reference>
<comment type="caution">
    <text evidence="2">The sequence shown here is derived from an EMBL/GenBank/DDBJ whole genome shotgun (WGS) entry which is preliminary data.</text>
</comment>
<dbReference type="Pfam" id="PF03694">
    <property type="entry name" value="Erg28"/>
    <property type="match status" value="1"/>
</dbReference>
<sequence length="144" mass="16495">MNFGAAFRCFAEESFVRSKLFNIDSQAWKSSEGSILEHMYGFWSLINGIILGNCFFFVESKIVLGLSVCAIALYLCFFALEAFLFKTLLIHGPTIYPFVLSALTLLWLLVSTQVKGCCLLREEPDENEILRKQFHFKSLSRKMK</sequence>